<accession>A0A9W6LEQ2</accession>
<evidence type="ECO:0000259" key="4">
    <source>
        <dbReference type="Pfam" id="PF13193"/>
    </source>
</evidence>
<comment type="caution">
    <text evidence="5">The sequence shown here is derived from an EMBL/GenBank/DDBJ whole genome shotgun (WGS) entry which is preliminary data.</text>
</comment>
<dbReference type="Pfam" id="PF00501">
    <property type="entry name" value="AMP-binding"/>
    <property type="match status" value="1"/>
</dbReference>
<protein>
    <submittedName>
        <fullName evidence="5">AMP-dependent synthetase</fullName>
    </submittedName>
</protein>
<dbReference type="InterPro" id="IPR000873">
    <property type="entry name" value="AMP-dep_synth/lig_dom"/>
</dbReference>
<dbReference type="PROSITE" id="PS00455">
    <property type="entry name" value="AMP_BINDING"/>
    <property type="match status" value="1"/>
</dbReference>
<dbReference type="InterPro" id="IPR020845">
    <property type="entry name" value="AMP-binding_CS"/>
</dbReference>
<dbReference type="Proteomes" id="UP001143463">
    <property type="component" value="Unassembled WGS sequence"/>
</dbReference>
<evidence type="ECO:0000313" key="5">
    <source>
        <dbReference type="EMBL" id="GLL15069.1"/>
    </source>
</evidence>
<dbReference type="GO" id="GO:0016878">
    <property type="term" value="F:acid-thiol ligase activity"/>
    <property type="evidence" value="ECO:0007669"/>
    <property type="project" value="UniProtKB-ARBA"/>
</dbReference>
<dbReference type="InterPro" id="IPR025110">
    <property type="entry name" value="AMP-bd_C"/>
</dbReference>
<name>A0A9W6LEQ2_9PSEU</name>
<dbReference type="PANTHER" id="PTHR43767:SF1">
    <property type="entry name" value="NONRIBOSOMAL PEPTIDE SYNTHASE PES1 (EUROFUNG)-RELATED"/>
    <property type="match status" value="1"/>
</dbReference>
<evidence type="ECO:0000256" key="1">
    <source>
        <dbReference type="ARBA" id="ARBA00006432"/>
    </source>
</evidence>
<dbReference type="PANTHER" id="PTHR43767">
    <property type="entry name" value="LONG-CHAIN-FATTY-ACID--COA LIGASE"/>
    <property type="match status" value="1"/>
</dbReference>
<feature type="domain" description="AMP-binding enzyme C-terminal" evidence="4">
    <location>
        <begin position="420"/>
        <end position="495"/>
    </location>
</feature>
<evidence type="ECO:0000313" key="6">
    <source>
        <dbReference type="Proteomes" id="UP001143463"/>
    </source>
</evidence>
<keyword evidence="6" id="KW-1185">Reference proteome</keyword>
<sequence>MRIGDMLSFTAARRADEPALLFEDRSWTFAELDRDVRRLANGLTRYAAPGDRIAILTENNPEYIQAYYGVPAAGMALVFLNYRLSPREVALNLDDSTPTMLITEQKYLETARQAMADVPSIRSVVCVDGPADGALTWEDLLGDPVEPPAVDEDSPAWLIYTSGTTGRAKGAVLSHRNVVAAVMNSLISWEHDHDPGVSLMPWPLCHIAGYGVPMAHVKGDSMVLLRRYDAVGFLEAVQTHRVRQTSVAPTMLAMLLRHPRFREFDVSSLRRISYGSAPMPAAVLREAMAAFPDVRWQTGFGMTELAGNVVVHGSADHVRALESDESLLTSVGKPQWLSSVRIVDADGNDTADDEVGELLIRGDQVCTGYWNRPEATAEANRDGWFHSGDLARRDARGYFYIVDRKKDMILTGGENVYSREVEEVLFQHPDVAAAAVVGQPDEVWGEIVVAVLEPREGRTPTQEDVREFCRGHLAGYKIPRRVLLVDELPRTTSGKVRKPELRTLVRESVDTAASPS</sequence>
<evidence type="ECO:0000259" key="3">
    <source>
        <dbReference type="Pfam" id="PF00501"/>
    </source>
</evidence>
<organism evidence="5 6">
    <name type="scientific">Pseudonocardia halophobica</name>
    <dbReference type="NCBI Taxonomy" id="29401"/>
    <lineage>
        <taxon>Bacteria</taxon>
        <taxon>Bacillati</taxon>
        <taxon>Actinomycetota</taxon>
        <taxon>Actinomycetes</taxon>
        <taxon>Pseudonocardiales</taxon>
        <taxon>Pseudonocardiaceae</taxon>
        <taxon>Pseudonocardia</taxon>
    </lineage>
</organism>
<dbReference type="Gene3D" id="3.30.300.30">
    <property type="match status" value="1"/>
</dbReference>
<reference evidence="5" key="1">
    <citation type="journal article" date="2014" name="Int. J. Syst. Evol. Microbiol.">
        <title>Complete genome sequence of Corynebacterium casei LMG S-19264T (=DSM 44701T), isolated from a smear-ripened cheese.</title>
        <authorList>
            <consortium name="US DOE Joint Genome Institute (JGI-PGF)"/>
            <person name="Walter F."/>
            <person name="Albersmeier A."/>
            <person name="Kalinowski J."/>
            <person name="Ruckert C."/>
        </authorList>
    </citation>
    <scope>NUCLEOTIDE SEQUENCE</scope>
    <source>
        <strain evidence="5">VKM Ac-1069</strain>
    </source>
</reference>
<dbReference type="Gene3D" id="3.40.50.12780">
    <property type="entry name" value="N-terminal domain of ligase-like"/>
    <property type="match status" value="1"/>
</dbReference>
<comment type="similarity">
    <text evidence="1">Belongs to the ATP-dependent AMP-binding enzyme family.</text>
</comment>
<feature type="domain" description="AMP-dependent synthetase/ligase" evidence="3">
    <location>
        <begin position="10"/>
        <end position="370"/>
    </location>
</feature>
<evidence type="ECO:0000256" key="2">
    <source>
        <dbReference type="ARBA" id="ARBA00022598"/>
    </source>
</evidence>
<dbReference type="InterPro" id="IPR045851">
    <property type="entry name" value="AMP-bd_C_sf"/>
</dbReference>
<proteinExistence type="inferred from homology"/>
<dbReference type="Pfam" id="PF13193">
    <property type="entry name" value="AMP-binding_C"/>
    <property type="match status" value="1"/>
</dbReference>
<dbReference type="InterPro" id="IPR050237">
    <property type="entry name" value="ATP-dep_AMP-bd_enzyme"/>
</dbReference>
<dbReference type="CDD" id="cd17631">
    <property type="entry name" value="FACL_FadD13-like"/>
    <property type="match status" value="1"/>
</dbReference>
<dbReference type="FunFam" id="3.30.300.30:FF:000008">
    <property type="entry name" value="2,3-dihydroxybenzoate-AMP ligase"/>
    <property type="match status" value="1"/>
</dbReference>
<dbReference type="InterPro" id="IPR042099">
    <property type="entry name" value="ANL_N_sf"/>
</dbReference>
<dbReference type="RefSeq" id="WP_037051799.1">
    <property type="nucleotide sequence ID" value="NZ_BAAAUZ010000056.1"/>
</dbReference>
<dbReference type="SUPFAM" id="SSF56801">
    <property type="entry name" value="Acetyl-CoA synthetase-like"/>
    <property type="match status" value="1"/>
</dbReference>
<keyword evidence="2" id="KW-0436">Ligase</keyword>
<dbReference type="AlphaFoldDB" id="A0A9W6LEQ2"/>
<reference evidence="5" key="2">
    <citation type="submission" date="2023-01" db="EMBL/GenBank/DDBJ databases">
        <authorList>
            <person name="Sun Q."/>
            <person name="Evtushenko L."/>
        </authorList>
    </citation>
    <scope>NUCLEOTIDE SEQUENCE</scope>
    <source>
        <strain evidence="5">VKM Ac-1069</strain>
    </source>
</reference>
<gene>
    <name evidence="5" type="ORF">GCM10017577_62180</name>
</gene>
<dbReference type="EMBL" id="BSFQ01000041">
    <property type="protein sequence ID" value="GLL15069.1"/>
    <property type="molecule type" value="Genomic_DNA"/>
</dbReference>